<dbReference type="GO" id="GO:0000428">
    <property type="term" value="C:DNA-directed RNA polymerase complex"/>
    <property type="evidence" value="ECO:0007669"/>
    <property type="project" value="UniProtKB-KW"/>
</dbReference>
<keyword evidence="2 8" id="KW-0240">DNA-directed RNA polymerase</keyword>
<feature type="domain" description="RNA polymerase Rpb2" evidence="15">
    <location>
        <begin position="733"/>
        <end position="777"/>
    </location>
</feature>
<dbReference type="GO" id="GO:0006367">
    <property type="term" value="P:transcription initiation at RNA polymerase II promoter"/>
    <property type="evidence" value="ECO:0007669"/>
    <property type="project" value="UniProtKB-ARBA"/>
</dbReference>
<dbReference type="Gene3D" id="2.40.50.150">
    <property type="match status" value="1"/>
</dbReference>
<evidence type="ECO:0000259" key="13">
    <source>
        <dbReference type="Pfam" id="PF04565"/>
    </source>
</evidence>
<dbReference type="FunFam" id="3.90.1100.10:FF:000003">
    <property type="entry name" value="DNA-directed RNA polymerase subunit beta"/>
    <property type="match status" value="1"/>
</dbReference>
<evidence type="ECO:0000313" key="16">
    <source>
        <dbReference type="EMBL" id="EJK50184.1"/>
    </source>
</evidence>
<dbReference type="InterPro" id="IPR014724">
    <property type="entry name" value="RNA_pol_RPB2_OB-fold"/>
</dbReference>
<dbReference type="GO" id="GO:0003899">
    <property type="term" value="F:DNA-directed RNA polymerase activity"/>
    <property type="evidence" value="ECO:0007669"/>
    <property type="project" value="UniProtKB-EC"/>
</dbReference>
<dbReference type="InterPro" id="IPR007121">
    <property type="entry name" value="RNA_pol_bsu_CS"/>
</dbReference>
<protein>
    <recommendedName>
        <fullName evidence="8">DNA-directed RNA polymerase subunit beta</fullName>
        <ecNumber evidence="8">2.7.7.6</ecNumber>
    </recommendedName>
</protein>
<feature type="region of interest" description="Disordered" evidence="9">
    <location>
        <begin position="1"/>
        <end position="43"/>
    </location>
</feature>
<evidence type="ECO:0000259" key="14">
    <source>
        <dbReference type="Pfam" id="PF04566"/>
    </source>
</evidence>
<dbReference type="GO" id="GO:0032549">
    <property type="term" value="F:ribonucleoside binding"/>
    <property type="evidence" value="ECO:0007669"/>
    <property type="project" value="InterPro"/>
</dbReference>
<feature type="domain" description="RNA polymerase Rpb2" evidence="13">
    <location>
        <begin position="544"/>
        <end position="608"/>
    </location>
</feature>
<keyword evidence="17" id="KW-1185">Reference proteome</keyword>
<evidence type="ECO:0000259" key="12">
    <source>
        <dbReference type="Pfam" id="PF04563"/>
    </source>
</evidence>
<evidence type="ECO:0000256" key="1">
    <source>
        <dbReference type="ARBA" id="ARBA00006835"/>
    </source>
</evidence>
<dbReference type="EMBL" id="AGNL01044130">
    <property type="protein sequence ID" value="EJK50184.1"/>
    <property type="molecule type" value="Genomic_DNA"/>
</dbReference>
<keyword evidence="6 8" id="KW-0804">Transcription</keyword>
<keyword evidence="5" id="KW-0479">Metal-binding</keyword>
<dbReference type="Gene3D" id="3.90.1100.10">
    <property type="match status" value="1"/>
</dbReference>
<dbReference type="InterPro" id="IPR007644">
    <property type="entry name" value="RNA_pol_bsu_protrusion"/>
</dbReference>
<dbReference type="OrthoDB" id="10248617at2759"/>
<gene>
    <name evidence="16" type="ORF">THAOC_30880</name>
</gene>
<accession>K0RD88</accession>
<dbReference type="Gene3D" id="2.40.270.10">
    <property type="entry name" value="DNA-directed RNA polymerase, subunit 2, domain 6"/>
    <property type="match status" value="1"/>
</dbReference>
<dbReference type="GO" id="GO:0046872">
    <property type="term" value="F:metal ion binding"/>
    <property type="evidence" value="ECO:0007669"/>
    <property type="project" value="UniProtKB-KW"/>
</dbReference>
<evidence type="ECO:0000256" key="9">
    <source>
        <dbReference type="SAM" id="MobiDB-lite"/>
    </source>
</evidence>
<keyword evidence="4 8" id="KW-0548">Nucleotidyltransferase</keyword>
<evidence type="ECO:0000259" key="11">
    <source>
        <dbReference type="Pfam" id="PF04561"/>
    </source>
</evidence>
<proteinExistence type="inferred from homology"/>
<dbReference type="InterPro" id="IPR007642">
    <property type="entry name" value="RNA_pol_Rpb2_2"/>
</dbReference>
<dbReference type="Proteomes" id="UP000266841">
    <property type="component" value="Unassembled WGS sequence"/>
</dbReference>
<dbReference type="CDD" id="cd00653">
    <property type="entry name" value="RNA_pol_B_RPB2"/>
    <property type="match status" value="1"/>
</dbReference>
<dbReference type="Gene3D" id="3.90.1110.10">
    <property type="entry name" value="RNA polymerase Rpb2, domain 2"/>
    <property type="match status" value="1"/>
</dbReference>
<evidence type="ECO:0000256" key="6">
    <source>
        <dbReference type="ARBA" id="ARBA00023163"/>
    </source>
</evidence>
<evidence type="ECO:0000256" key="7">
    <source>
        <dbReference type="RuleBase" id="RU000434"/>
    </source>
</evidence>
<feature type="domain" description="RNA polymerase Rpb2" evidence="11">
    <location>
        <begin position="254"/>
        <end position="444"/>
    </location>
</feature>
<name>K0RD88_THAOC</name>
<feature type="domain" description="DNA-directed RNA polymerase subunit 2 hybrid-binding" evidence="10">
    <location>
        <begin position="784"/>
        <end position="1156"/>
    </location>
</feature>
<dbReference type="FunFam" id="2.40.50.150:FF:000002">
    <property type="entry name" value="DNA-directed RNA polymerase subunit beta"/>
    <property type="match status" value="1"/>
</dbReference>
<dbReference type="InterPro" id="IPR007645">
    <property type="entry name" value="RNA_pol_Rpb2_3"/>
</dbReference>
<evidence type="ECO:0000256" key="5">
    <source>
        <dbReference type="ARBA" id="ARBA00022723"/>
    </source>
</evidence>
<dbReference type="eggNOG" id="KOG0214">
    <property type="taxonomic scope" value="Eukaryota"/>
</dbReference>
<dbReference type="Pfam" id="PF04566">
    <property type="entry name" value="RNA_pol_Rpb2_4"/>
    <property type="match status" value="1"/>
</dbReference>
<dbReference type="FunFam" id="3.90.1070.20:FF:000001">
    <property type="entry name" value="DNA-directed RNA polymerase subunit beta"/>
    <property type="match status" value="1"/>
</dbReference>
<dbReference type="InterPro" id="IPR015712">
    <property type="entry name" value="DNA-dir_RNA_pol_su2"/>
</dbReference>
<keyword evidence="3 8" id="KW-0808">Transferase</keyword>
<evidence type="ECO:0000256" key="4">
    <source>
        <dbReference type="ARBA" id="ARBA00022695"/>
    </source>
</evidence>
<dbReference type="SUPFAM" id="SSF64484">
    <property type="entry name" value="beta and beta-prime subunits of DNA dependent RNA-polymerase"/>
    <property type="match status" value="1"/>
</dbReference>
<dbReference type="PROSITE" id="PS01166">
    <property type="entry name" value="RNA_POL_BETA"/>
    <property type="match status" value="1"/>
</dbReference>
<dbReference type="Gene3D" id="3.90.1070.20">
    <property type="match status" value="1"/>
</dbReference>
<feature type="domain" description="RNA polymerase beta subunit protrusion" evidence="12">
    <location>
        <begin position="67"/>
        <end position="491"/>
    </location>
</feature>
<dbReference type="EC" id="2.7.7.6" evidence="8"/>
<dbReference type="FunFam" id="3.90.1110.10:FF:000002">
    <property type="entry name" value="DNA-directed RNA polymerase subunit beta"/>
    <property type="match status" value="1"/>
</dbReference>
<sequence>MEDGDHAMAYDAGDPASQESYEGYGDESGGMQYGETQDSAGGMSLDDLPVTQEDAWAVISAYFEEKGLVRQQLDSFDEFIQNTMQELVDDSGSIRVSPEIQHTVGYDEDGFDEAMSSSTKKVFEVKFGQVYLSKPTTVEKDGTVTNMFPHEARLRNLTYAAPLYVDVTMNEYRVPSDANVADPAEEMGEPVSTEEARKEFLGYVPIMLRSLFCVLSDKDDAQLADLGECIYDQGGYFVVNGSEKVIVAQERMSNNHVYAFRKKQPSKFSWVIETRSQVENSTRPTSTLYIQMYQKGGKGAIEGNQIRSTLPYIRTDIPVVIIFRALGYVADRDIIEHVVYDLTDGEMMDLFRPSLEESFVIQKQEVALDFIGRRGSARDVTKDDRIRYAAGILQREVLPHVGTEEHCETKKGFFLGYAVHKLLMCRLGRVDEDDRDHFGKKRLDLAGPLLGGLFRVLFRKLTKDVRRHLQRCLDEGKHFNIGAAIKSNHITDGLKYSLATGNCESYRKNDCIFVFSCKPNNLMRHLGRLEGGDKGATTKAGVSQVLNRLTYASSLSHLRRSNTPLARTGKQAKPRQLHNSHWGMVCPCETPEGQAVGLVKNMALMAYITTGTSQVPVMEFLEEFSTENLTDILPSVIAESSTCKIFVNGNWVGVHRDPRHLVHTFRSLRRMIDIDAEVSIVRDITESEVRIYTDAGRICRPLFIVNEDQELAIKKHHISQIQGFSEDGKRLTWTDLLMEGLVEYVDTEEEETTMIAMEPKDLGEGYSSTYTHCEIHPSMILGVCASIIPFPDHNQSPRNVYQSAMGKQAMGIYASNYQVRMDTMAHVLHYPQKPLCTTRAMEFLKFRELPSGVNVVVAIMIYTGYNQEDSLIMNQSAIDRGLFRSSYYRCYNDQEKAASVGSVGALNSETFEKPTMDNTRGMKYGDYNKLDEDGLVAPGTRVSGDDVLIGKTTPTEALANAPSRYTKRDCSTSMKATESGIVDNVLISTTKEGYRFTKVRIRNVRVPQVGDKFASRHGQKGTVGMTYRQEDMPFTCEGIVPDIIVNPHAIPSRMTIAQLIECILGKVAVFQGCEGDATPFTDVHVDDVASRLHAMGYQRHGNEHMYQGHTGRPLNARVFIGPTFYQRLKHLVDDKIHSRARGPVAMLTRQPLEGASSRVYLYSHSCPPLSYLTRPVFRPLISRSRTRRRTAHGGDGARLPHHPRLRELHPRPLLLQLGPVSHPRLRTVRPHGPIEPQKDDLRVQGAGMRREAYEGLSGRDPVRLQAPLPGAAEHVHQPEDLHRHTRDEGQFLLSLVSII</sequence>
<dbReference type="InterPro" id="IPR037033">
    <property type="entry name" value="DNA-dir_RNAP_su2_hyb_sf"/>
</dbReference>
<feature type="domain" description="RNA polymerase Rpb2" evidence="14">
    <location>
        <begin position="645"/>
        <end position="706"/>
    </location>
</feature>
<evidence type="ECO:0000259" key="10">
    <source>
        <dbReference type="Pfam" id="PF00562"/>
    </source>
</evidence>
<dbReference type="Pfam" id="PF04565">
    <property type="entry name" value="RNA_pol_Rpb2_3"/>
    <property type="match status" value="1"/>
</dbReference>
<evidence type="ECO:0000256" key="8">
    <source>
        <dbReference type="RuleBase" id="RU363031"/>
    </source>
</evidence>
<feature type="region of interest" description="Disordered" evidence="9">
    <location>
        <begin position="1182"/>
        <end position="1203"/>
    </location>
</feature>
<comment type="caution">
    <text evidence="16">The sequence shown here is derived from an EMBL/GenBank/DDBJ whole genome shotgun (WGS) entry which is preliminary data.</text>
</comment>
<dbReference type="Pfam" id="PF00562">
    <property type="entry name" value="RNA_pol_Rpb2_6"/>
    <property type="match status" value="1"/>
</dbReference>
<dbReference type="InterPro" id="IPR007647">
    <property type="entry name" value="RNA_pol_Rpb2_5"/>
</dbReference>
<dbReference type="InterPro" id="IPR007120">
    <property type="entry name" value="DNA-dir_RNAP_su2_dom"/>
</dbReference>
<dbReference type="FunFam" id="2.40.270.10:FF:000006">
    <property type="entry name" value="DNA-directed RNA polymerase subunit beta"/>
    <property type="match status" value="1"/>
</dbReference>
<dbReference type="OMA" id="CYDRNDS"/>
<comment type="similarity">
    <text evidence="1 7">Belongs to the RNA polymerase beta chain family.</text>
</comment>
<evidence type="ECO:0000256" key="3">
    <source>
        <dbReference type="ARBA" id="ARBA00022679"/>
    </source>
</evidence>
<dbReference type="PANTHER" id="PTHR20856">
    <property type="entry name" value="DNA-DIRECTED RNA POLYMERASE I SUBUNIT 2"/>
    <property type="match status" value="1"/>
</dbReference>
<dbReference type="Pfam" id="PF04563">
    <property type="entry name" value="RNA_pol_Rpb2_1"/>
    <property type="match status" value="1"/>
</dbReference>
<comment type="function">
    <text evidence="8">DNA-dependent RNA polymerase catalyzes the transcription of DNA into RNA using the four ribonucleoside triphosphates as substrates.</text>
</comment>
<evidence type="ECO:0000259" key="15">
    <source>
        <dbReference type="Pfam" id="PF04567"/>
    </source>
</evidence>
<evidence type="ECO:0000256" key="2">
    <source>
        <dbReference type="ARBA" id="ARBA00022478"/>
    </source>
</evidence>
<reference evidence="16 17" key="1">
    <citation type="journal article" date="2012" name="Genome Biol.">
        <title>Genome and low-iron response of an oceanic diatom adapted to chronic iron limitation.</title>
        <authorList>
            <person name="Lommer M."/>
            <person name="Specht M."/>
            <person name="Roy A.S."/>
            <person name="Kraemer L."/>
            <person name="Andreson R."/>
            <person name="Gutowska M.A."/>
            <person name="Wolf J."/>
            <person name="Bergner S.V."/>
            <person name="Schilhabel M.B."/>
            <person name="Klostermeier U.C."/>
            <person name="Beiko R.G."/>
            <person name="Rosenstiel P."/>
            <person name="Hippler M."/>
            <person name="Laroche J."/>
        </authorList>
    </citation>
    <scope>NUCLEOTIDE SEQUENCE [LARGE SCALE GENOMIC DNA]</scope>
    <source>
        <strain evidence="16 17">CCMP1005</strain>
    </source>
</reference>
<dbReference type="InterPro" id="IPR037034">
    <property type="entry name" value="RNA_pol_Rpb2_2_sf"/>
</dbReference>
<dbReference type="Pfam" id="PF04561">
    <property type="entry name" value="RNA_pol_Rpb2_2"/>
    <property type="match status" value="1"/>
</dbReference>
<comment type="catalytic activity">
    <reaction evidence="8">
        <text>RNA(n) + a ribonucleoside 5'-triphosphate = RNA(n+1) + diphosphate</text>
        <dbReference type="Rhea" id="RHEA:21248"/>
        <dbReference type="Rhea" id="RHEA-COMP:14527"/>
        <dbReference type="Rhea" id="RHEA-COMP:17342"/>
        <dbReference type="ChEBI" id="CHEBI:33019"/>
        <dbReference type="ChEBI" id="CHEBI:61557"/>
        <dbReference type="ChEBI" id="CHEBI:140395"/>
        <dbReference type="EC" id="2.7.7.6"/>
    </reaction>
</comment>
<organism evidence="16 17">
    <name type="scientific">Thalassiosira oceanica</name>
    <name type="common">Marine diatom</name>
    <dbReference type="NCBI Taxonomy" id="159749"/>
    <lineage>
        <taxon>Eukaryota</taxon>
        <taxon>Sar</taxon>
        <taxon>Stramenopiles</taxon>
        <taxon>Ochrophyta</taxon>
        <taxon>Bacillariophyta</taxon>
        <taxon>Coscinodiscophyceae</taxon>
        <taxon>Thalassiosirophycidae</taxon>
        <taxon>Thalassiosirales</taxon>
        <taxon>Thalassiosiraceae</taxon>
        <taxon>Thalassiosira</taxon>
    </lineage>
</organism>
<dbReference type="GO" id="GO:0003677">
    <property type="term" value="F:DNA binding"/>
    <property type="evidence" value="ECO:0007669"/>
    <property type="project" value="InterPro"/>
</dbReference>
<evidence type="ECO:0000313" key="17">
    <source>
        <dbReference type="Proteomes" id="UP000266841"/>
    </source>
</evidence>
<dbReference type="InterPro" id="IPR007646">
    <property type="entry name" value="RNA_pol_Rpb2_4"/>
</dbReference>
<dbReference type="Pfam" id="PF04567">
    <property type="entry name" value="RNA_pol_Rpb2_5"/>
    <property type="match status" value="1"/>
</dbReference>